<accession>A0ACA9R1P1</accession>
<comment type="caution">
    <text evidence="1">The sequence shown here is derived from an EMBL/GenBank/DDBJ whole genome shotgun (WGS) entry which is preliminary data.</text>
</comment>
<gene>
    <name evidence="1" type="ORF">SPELUC_LOCUS15885</name>
</gene>
<sequence length="197" mass="23022">MDNINQATSGSKTSTPSTMKGIAKALDTVFENLNETNSKLNHINEVFEQHQETVSIQATKLQDMYNNLNTTFQETFSTLSMNILEIHDKVTEYTDDQKNILNILEDIRSEHSHESLSEIINPKNKSIKNSTRYSTSHPTLWNSIRHKINGHQNSENIDETSFKFNLEKSPDDRYNRERINNYIRFYLEDYNKRSEDL</sequence>
<name>A0ACA9R1P1_9GLOM</name>
<feature type="non-terminal residue" evidence="1">
    <location>
        <position position="197"/>
    </location>
</feature>
<evidence type="ECO:0000313" key="1">
    <source>
        <dbReference type="EMBL" id="CAG8772816.1"/>
    </source>
</evidence>
<keyword evidence="2" id="KW-1185">Reference proteome</keyword>
<dbReference type="EMBL" id="CAJVPW010055165">
    <property type="protein sequence ID" value="CAG8772816.1"/>
    <property type="molecule type" value="Genomic_DNA"/>
</dbReference>
<evidence type="ECO:0000313" key="2">
    <source>
        <dbReference type="Proteomes" id="UP000789366"/>
    </source>
</evidence>
<protein>
    <submittedName>
        <fullName evidence="1">17806_t:CDS:1</fullName>
    </submittedName>
</protein>
<reference evidence="1" key="1">
    <citation type="submission" date="2021-06" db="EMBL/GenBank/DDBJ databases">
        <authorList>
            <person name="Kallberg Y."/>
            <person name="Tangrot J."/>
            <person name="Rosling A."/>
        </authorList>
    </citation>
    <scope>NUCLEOTIDE SEQUENCE</scope>
    <source>
        <strain evidence="1">28 12/20/2015</strain>
    </source>
</reference>
<organism evidence="1 2">
    <name type="scientific">Cetraspora pellucida</name>
    <dbReference type="NCBI Taxonomy" id="1433469"/>
    <lineage>
        <taxon>Eukaryota</taxon>
        <taxon>Fungi</taxon>
        <taxon>Fungi incertae sedis</taxon>
        <taxon>Mucoromycota</taxon>
        <taxon>Glomeromycotina</taxon>
        <taxon>Glomeromycetes</taxon>
        <taxon>Diversisporales</taxon>
        <taxon>Gigasporaceae</taxon>
        <taxon>Cetraspora</taxon>
    </lineage>
</organism>
<dbReference type="Proteomes" id="UP000789366">
    <property type="component" value="Unassembled WGS sequence"/>
</dbReference>
<proteinExistence type="predicted"/>